<protein>
    <recommendedName>
        <fullName evidence="4">Thioredoxin domain-containing protein</fullName>
    </recommendedName>
</protein>
<evidence type="ECO:0000313" key="3">
    <source>
        <dbReference type="Proteomes" id="UP000678393"/>
    </source>
</evidence>
<evidence type="ECO:0000313" key="2">
    <source>
        <dbReference type="EMBL" id="CAG5135039.1"/>
    </source>
</evidence>
<reference evidence="2" key="1">
    <citation type="submission" date="2021-04" db="EMBL/GenBank/DDBJ databases">
        <authorList>
            <consortium name="Molecular Ecology Group"/>
        </authorList>
    </citation>
    <scope>NUCLEOTIDE SEQUENCE</scope>
</reference>
<dbReference type="SUPFAM" id="SSF52833">
    <property type="entry name" value="Thioredoxin-like"/>
    <property type="match status" value="1"/>
</dbReference>
<dbReference type="Proteomes" id="UP000678393">
    <property type="component" value="Unassembled WGS sequence"/>
</dbReference>
<accession>A0A8S3ZZY2</accession>
<sequence>MSKFKNLFRRHGDKDAKAPRPTISAPIISAPAGSAPFVSAPAVPAPFGPAFDAERVPDEQSKDPFFDSDYVFRLTSCNFTPFIQRKDIALVMFYGDESDHQAVWAKLQINMASEASKRENHGYAAVNCNTDSELCASERVCKTPMYKVYSRGNVLSSIQEISSLQASEIKMLVEKAPVLLTPRRAVPFS</sequence>
<dbReference type="Gene3D" id="3.40.30.10">
    <property type="entry name" value="Glutaredoxin"/>
    <property type="match status" value="1"/>
</dbReference>
<comment type="caution">
    <text evidence="2">The sequence shown here is derived from an EMBL/GenBank/DDBJ whole genome shotgun (WGS) entry which is preliminary data.</text>
</comment>
<organism evidence="2 3">
    <name type="scientific">Candidula unifasciata</name>
    <dbReference type="NCBI Taxonomy" id="100452"/>
    <lineage>
        <taxon>Eukaryota</taxon>
        <taxon>Metazoa</taxon>
        <taxon>Spiralia</taxon>
        <taxon>Lophotrochozoa</taxon>
        <taxon>Mollusca</taxon>
        <taxon>Gastropoda</taxon>
        <taxon>Heterobranchia</taxon>
        <taxon>Euthyneura</taxon>
        <taxon>Panpulmonata</taxon>
        <taxon>Eupulmonata</taxon>
        <taxon>Stylommatophora</taxon>
        <taxon>Helicina</taxon>
        <taxon>Helicoidea</taxon>
        <taxon>Geomitridae</taxon>
        <taxon>Candidula</taxon>
    </lineage>
</organism>
<gene>
    <name evidence="2" type="ORF">CUNI_LOCUS20597</name>
</gene>
<dbReference type="InterPro" id="IPR036249">
    <property type="entry name" value="Thioredoxin-like_sf"/>
</dbReference>
<name>A0A8S3ZZY2_9EUPU</name>
<feature type="region of interest" description="Disordered" evidence="1">
    <location>
        <begin position="1"/>
        <end position="25"/>
    </location>
</feature>
<dbReference type="AlphaFoldDB" id="A0A8S3ZZY2"/>
<evidence type="ECO:0000256" key="1">
    <source>
        <dbReference type="SAM" id="MobiDB-lite"/>
    </source>
</evidence>
<evidence type="ECO:0008006" key="4">
    <source>
        <dbReference type="Google" id="ProtNLM"/>
    </source>
</evidence>
<proteinExistence type="predicted"/>
<dbReference type="EMBL" id="CAJHNH020007857">
    <property type="protein sequence ID" value="CAG5135039.1"/>
    <property type="molecule type" value="Genomic_DNA"/>
</dbReference>
<keyword evidence="3" id="KW-1185">Reference proteome</keyword>